<comment type="caution">
    <text evidence="1">The sequence shown here is derived from an EMBL/GenBank/DDBJ whole genome shotgun (WGS) entry which is preliminary data.</text>
</comment>
<reference evidence="1 2" key="1">
    <citation type="journal article" date="2023" name="Science">
        <title>Complex scaffold remodeling in plant triterpene biosynthesis.</title>
        <authorList>
            <person name="De La Pena R."/>
            <person name="Hodgson H."/>
            <person name="Liu J.C."/>
            <person name="Stephenson M.J."/>
            <person name="Martin A.C."/>
            <person name="Owen C."/>
            <person name="Harkess A."/>
            <person name="Leebens-Mack J."/>
            <person name="Jimenez L.E."/>
            <person name="Osbourn A."/>
            <person name="Sattely E.S."/>
        </authorList>
    </citation>
    <scope>NUCLEOTIDE SEQUENCE [LARGE SCALE GENOMIC DNA]</scope>
    <source>
        <strain evidence="2">cv. JPN11</strain>
        <tissue evidence="1">Leaf</tissue>
    </source>
</reference>
<name>A0ACC1XKV2_MELAZ</name>
<organism evidence="1 2">
    <name type="scientific">Melia azedarach</name>
    <name type="common">Chinaberry tree</name>
    <dbReference type="NCBI Taxonomy" id="155640"/>
    <lineage>
        <taxon>Eukaryota</taxon>
        <taxon>Viridiplantae</taxon>
        <taxon>Streptophyta</taxon>
        <taxon>Embryophyta</taxon>
        <taxon>Tracheophyta</taxon>
        <taxon>Spermatophyta</taxon>
        <taxon>Magnoliopsida</taxon>
        <taxon>eudicotyledons</taxon>
        <taxon>Gunneridae</taxon>
        <taxon>Pentapetalae</taxon>
        <taxon>rosids</taxon>
        <taxon>malvids</taxon>
        <taxon>Sapindales</taxon>
        <taxon>Meliaceae</taxon>
        <taxon>Melia</taxon>
    </lineage>
</organism>
<dbReference type="EMBL" id="CM051402">
    <property type="protein sequence ID" value="KAJ4711557.1"/>
    <property type="molecule type" value="Genomic_DNA"/>
</dbReference>
<keyword evidence="2" id="KW-1185">Reference proteome</keyword>
<sequence length="67" mass="7570">MCALWRRRAVIGCVGTSWGQSEKLTQLKREHGDDSSREALKDCSFFPIYCFCFEASVPSNCTIVNGY</sequence>
<evidence type="ECO:0000313" key="1">
    <source>
        <dbReference type="EMBL" id="KAJ4711557.1"/>
    </source>
</evidence>
<dbReference type="Proteomes" id="UP001164539">
    <property type="component" value="Chromosome 9"/>
</dbReference>
<evidence type="ECO:0000313" key="2">
    <source>
        <dbReference type="Proteomes" id="UP001164539"/>
    </source>
</evidence>
<gene>
    <name evidence="1" type="ORF">OWV82_017558</name>
</gene>
<proteinExistence type="predicted"/>
<accession>A0ACC1XKV2</accession>
<protein>
    <submittedName>
        <fullName evidence="1">Uncharacterized protein</fullName>
    </submittedName>
</protein>